<keyword evidence="4" id="KW-0067">ATP-binding</keyword>
<dbReference type="PANTHER" id="PTHR43289:SF34">
    <property type="entry name" value="SERINE_THREONINE-PROTEIN KINASE YBDM-RELATED"/>
    <property type="match status" value="1"/>
</dbReference>
<dbReference type="InterPro" id="IPR011009">
    <property type="entry name" value="Kinase-like_dom_sf"/>
</dbReference>
<dbReference type="SUPFAM" id="SSF56112">
    <property type="entry name" value="Protein kinase-like (PK-like)"/>
    <property type="match status" value="1"/>
</dbReference>
<accession>A0A1F4TSB0</accession>
<feature type="region of interest" description="Disordered" evidence="5">
    <location>
        <begin position="1"/>
        <end position="31"/>
    </location>
</feature>
<keyword evidence="1" id="KW-0808">Transferase</keyword>
<feature type="region of interest" description="Disordered" evidence="5">
    <location>
        <begin position="359"/>
        <end position="439"/>
    </location>
</feature>
<sequence length="439" mass="48308">MASLRSIQPKEPQTPRTTQKKTIHRSNPNPLRVPIGEIASLEGKIVTRPVDGEGIVYLRKGDLVRNKKTSPDGKTYYETYRIEQELGRGGAGAAYLVTHMESGWEATLKIMPRDAPAKNPRALGPTTFVREKTALGQLPSHRGLPSLFDHGIIGNHQYLVIKHFEGHSLRKTLREQGPLPIADVLDLGIEILSALIAANEAGIIHRDIKPANIIVGSKKGPGRFAILDFGVAKIIDHEELLALEYSQKGHRRIMGSEGYMSPDQQRGNTDIYSDLFSLGATLYQAFTGKRPQKGTSSFTIIPGEVSEENLPTQTLTAFQEALNTMTGTNTNFRPSPAEMLSDLRQIKSRLDLRRRTLSTEPGSIPTIQPTTFTKVPEPSPTTKTRIESKPVITAREPEESQTIMVKADQPVAKVAAKPQAPAYSEDKTRDLRRGSDSAS</sequence>
<evidence type="ECO:0000256" key="2">
    <source>
        <dbReference type="ARBA" id="ARBA00022741"/>
    </source>
</evidence>
<feature type="compositionally biased region" description="Low complexity" evidence="5">
    <location>
        <begin position="409"/>
        <end position="422"/>
    </location>
</feature>
<dbReference type="PROSITE" id="PS00108">
    <property type="entry name" value="PROTEIN_KINASE_ST"/>
    <property type="match status" value="1"/>
</dbReference>
<proteinExistence type="predicted"/>
<gene>
    <name evidence="7" type="ORF">A2462_05090</name>
</gene>
<dbReference type="PANTHER" id="PTHR43289">
    <property type="entry name" value="MITOGEN-ACTIVATED PROTEIN KINASE KINASE KINASE 20-RELATED"/>
    <property type="match status" value="1"/>
</dbReference>
<dbReference type="Gene3D" id="1.10.510.10">
    <property type="entry name" value="Transferase(Phosphotransferase) domain 1"/>
    <property type="match status" value="1"/>
</dbReference>
<dbReference type="GO" id="GO:0004674">
    <property type="term" value="F:protein serine/threonine kinase activity"/>
    <property type="evidence" value="ECO:0007669"/>
    <property type="project" value="TreeGrafter"/>
</dbReference>
<dbReference type="Proteomes" id="UP000177309">
    <property type="component" value="Unassembled WGS sequence"/>
</dbReference>
<organism evidence="7 8">
    <name type="scientific">candidate division WOR-1 bacterium RIFOXYC2_FULL_41_25</name>
    <dbReference type="NCBI Taxonomy" id="1802586"/>
    <lineage>
        <taxon>Bacteria</taxon>
        <taxon>Bacillati</taxon>
        <taxon>Saganbacteria</taxon>
    </lineage>
</organism>
<evidence type="ECO:0000259" key="6">
    <source>
        <dbReference type="PROSITE" id="PS50011"/>
    </source>
</evidence>
<reference evidence="7 8" key="1">
    <citation type="journal article" date="2016" name="Nat. Commun.">
        <title>Thousands of microbial genomes shed light on interconnected biogeochemical processes in an aquifer system.</title>
        <authorList>
            <person name="Anantharaman K."/>
            <person name="Brown C.T."/>
            <person name="Hug L.A."/>
            <person name="Sharon I."/>
            <person name="Castelle C.J."/>
            <person name="Probst A.J."/>
            <person name="Thomas B.C."/>
            <person name="Singh A."/>
            <person name="Wilkins M.J."/>
            <person name="Karaoz U."/>
            <person name="Brodie E.L."/>
            <person name="Williams K.H."/>
            <person name="Hubbard S.S."/>
            <person name="Banfield J.F."/>
        </authorList>
    </citation>
    <scope>NUCLEOTIDE SEQUENCE [LARGE SCALE GENOMIC DNA]</scope>
</reference>
<feature type="compositionally biased region" description="Basic and acidic residues" evidence="5">
    <location>
        <begin position="424"/>
        <end position="439"/>
    </location>
</feature>
<dbReference type="EMBL" id="MEUI01000011">
    <property type="protein sequence ID" value="OGC34953.1"/>
    <property type="molecule type" value="Genomic_DNA"/>
</dbReference>
<evidence type="ECO:0000256" key="5">
    <source>
        <dbReference type="SAM" id="MobiDB-lite"/>
    </source>
</evidence>
<protein>
    <recommendedName>
        <fullName evidence="6">Protein kinase domain-containing protein</fullName>
    </recommendedName>
</protein>
<feature type="domain" description="Protein kinase" evidence="6">
    <location>
        <begin position="80"/>
        <end position="350"/>
    </location>
</feature>
<dbReference type="InterPro" id="IPR008271">
    <property type="entry name" value="Ser/Thr_kinase_AS"/>
</dbReference>
<evidence type="ECO:0000313" key="8">
    <source>
        <dbReference type="Proteomes" id="UP000177309"/>
    </source>
</evidence>
<keyword evidence="3" id="KW-0418">Kinase</keyword>
<dbReference type="Pfam" id="PF00069">
    <property type="entry name" value="Pkinase"/>
    <property type="match status" value="1"/>
</dbReference>
<evidence type="ECO:0000256" key="3">
    <source>
        <dbReference type="ARBA" id="ARBA00022777"/>
    </source>
</evidence>
<dbReference type="SMART" id="SM00220">
    <property type="entry name" value="S_TKc"/>
    <property type="match status" value="1"/>
</dbReference>
<dbReference type="InterPro" id="IPR000719">
    <property type="entry name" value="Prot_kinase_dom"/>
</dbReference>
<evidence type="ECO:0000256" key="1">
    <source>
        <dbReference type="ARBA" id="ARBA00022679"/>
    </source>
</evidence>
<comment type="caution">
    <text evidence="7">The sequence shown here is derived from an EMBL/GenBank/DDBJ whole genome shotgun (WGS) entry which is preliminary data.</text>
</comment>
<dbReference type="AlphaFoldDB" id="A0A1F4TSB0"/>
<evidence type="ECO:0000313" key="7">
    <source>
        <dbReference type="EMBL" id="OGC34953.1"/>
    </source>
</evidence>
<evidence type="ECO:0000256" key="4">
    <source>
        <dbReference type="ARBA" id="ARBA00022840"/>
    </source>
</evidence>
<name>A0A1F4TSB0_UNCSA</name>
<keyword evidence="2" id="KW-0547">Nucleotide-binding</keyword>
<dbReference type="PROSITE" id="PS50011">
    <property type="entry name" value="PROTEIN_KINASE_DOM"/>
    <property type="match status" value="1"/>
</dbReference>
<dbReference type="CDD" id="cd14014">
    <property type="entry name" value="STKc_PknB_like"/>
    <property type="match status" value="1"/>
</dbReference>
<dbReference type="GO" id="GO:0005524">
    <property type="term" value="F:ATP binding"/>
    <property type="evidence" value="ECO:0007669"/>
    <property type="project" value="UniProtKB-KW"/>
</dbReference>